<protein>
    <submittedName>
        <fullName evidence="2">GNAT family N-acetyltransferase</fullName>
    </submittedName>
</protein>
<organism evidence="2 3">
    <name type="scientific">Listeria weihenstephanensis</name>
    <dbReference type="NCBI Taxonomy" id="1006155"/>
    <lineage>
        <taxon>Bacteria</taxon>
        <taxon>Bacillati</taxon>
        <taxon>Bacillota</taxon>
        <taxon>Bacilli</taxon>
        <taxon>Bacillales</taxon>
        <taxon>Listeriaceae</taxon>
        <taxon>Listeria</taxon>
    </lineage>
</organism>
<dbReference type="Proteomes" id="UP000564536">
    <property type="component" value="Unassembled WGS sequence"/>
</dbReference>
<reference evidence="2 3" key="1">
    <citation type="submission" date="2020-03" db="EMBL/GenBank/DDBJ databases">
        <title>Soil Listeria distribution.</title>
        <authorList>
            <person name="Liao J."/>
            <person name="Wiedmann M."/>
        </authorList>
    </citation>
    <scope>NUCLEOTIDE SEQUENCE [LARGE SCALE GENOMIC DNA]</scope>
    <source>
        <strain evidence="2 3">FSL L7-1523</strain>
    </source>
</reference>
<comment type="caution">
    <text evidence="2">The sequence shown here is derived from an EMBL/GenBank/DDBJ whole genome shotgun (WGS) entry which is preliminary data.</text>
</comment>
<evidence type="ECO:0000259" key="1">
    <source>
        <dbReference type="PROSITE" id="PS51186"/>
    </source>
</evidence>
<dbReference type="Gene3D" id="3.40.630.30">
    <property type="match status" value="1"/>
</dbReference>
<gene>
    <name evidence="2" type="ORF">HB943_14500</name>
</gene>
<sequence>MGSAFLFDGGNAMYIRLARIEDAKRLAEIRLQIDGETENMDRERGEDSLDEAAFQEIIKIDTTSVNNLFLVAEIAGELVGFSRCEGTNLQRSKHKVIFGIAVVKDHWGKGIGPELLRKSIHWADRNSIRKITLTVLETNRKAIEMYTKFGFEIEGRLKADKKLADGNYYDTYVMSRNKKQ</sequence>
<evidence type="ECO:0000313" key="2">
    <source>
        <dbReference type="EMBL" id="MBC1501808.1"/>
    </source>
</evidence>
<dbReference type="InterPro" id="IPR016181">
    <property type="entry name" value="Acyl_CoA_acyltransferase"/>
</dbReference>
<dbReference type="PANTHER" id="PTHR43415">
    <property type="entry name" value="SPERMIDINE N(1)-ACETYLTRANSFERASE"/>
    <property type="match status" value="1"/>
</dbReference>
<name>A0A841Z9F2_9LIST</name>
<accession>A0A841Z9F2</accession>
<dbReference type="GO" id="GO:0016747">
    <property type="term" value="F:acyltransferase activity, transferring groups other than amino-acyl groups"/>
    <property type="evidence" value="ECO:0007669"/>
    <property type="project" value="InterPro"/>
</dbReference>
<keyword evidence="2" id="KW-0808">Transferase</keyword>
<dbReference type="PANTHER" id="PTHR43415:SF3">
    <property type="entry name" value="GNAT-FAMILY ACETYLTRANSFERASE"/>
    <property type="match status" value="1"/>
</dbReference>
<dbReference type="AlphaFoldDB" id="A0A841Z9F2"/>
<dbReference type="Pfam" id="PF00583">
    <property type="entry name" value="Acetyltransf_1"/>
    <property type="match status" value="1"/>
</dbReference>
<dbReference type="EMBL" id="JAARRL010000030">
    <property type="protein sequence ID" value="MBC1501808.1"/>
    <property type="molecule type" value="Genomic_DNA"/>
</dbReference>
<dbReference type="InterPro" id="IPR000182">
    <property type="entry name" value="GNAT_dom"/>
</dbReference>
<dbReference type="CDD" id="cd04301">
    <property type="entry name" value="NAT_SF"/>
    <property type="match status" value="1"/>
</dbReference>
<proteinExistence type="predicted"/>
<feature type="domain" description="N-acetyltransferase" evidence="1">
    <location>
        <begin position="13"/>
        <end position="179"/>
    </location>
</feature>
<evidence type="ECO:0000313" key="3">
    <source>
        <dbReference type="Proteomes" id="UP000564536"/>
    </source>
</evidence>
<dbReference type="SUPFAM" id="SSF55729">
    <property type="entry name" value="Acyl-CoA N-acyltransferases (Nat)"/>
    <property type="match status" value="1"/>
</dbReference>
<dbReference type="PROSITE" id="PS51186">
    <property type="entry name" value="GNAT"/>
    <property type="match status" value="1"/>
</dbReference>